<sequence length="354" mass="40019">MSKQFYCNTFSPPEHISTRKNGRAHPVSLIMPKIPNLRANPPKTSSRQPIALLLTKQRAAPAGVLSLMRKLVKEKACRMKRARGAVFSTVELLEMILEHLSLIYLLSARVCRQWKMVMESSSLLQAKLLLSLRNEGEVWRCDHRVWQHGARPEYASLFSRLHTTHDISRNLARGDFLVADRLNPMFELSGNLNPARMRYSAGVTGYITIPATMPLRTAIARYMCPKRSGIEARTVLDTMHFTDGPVTKISCSLQWSIGGNRGCAQFSKSFSKEGWTIGQVLEAMLAHDNPTCWLHRSIVARSWSGKTLREVFQTLNRGTVPGKLRIWKAIFRLHSTLLADREARCLIKDEPAKG</sequence>
<dbReference type="AlphaFoldDB" id="A0A9Q9AZY2"/>
<reference evidence="1" key="1">
    <citation type="submission" date="2022-06" db="EMBL/GenBank/DDBJ databases">
        <title>Complete genome sequences of two strains of the flax pathogen Septoria linicola.</title>
        <authorList>
            <person name="Lapalu N."/>
            <person name="Simon A."/>
            <person name="Demenou B."/>
            <person name="Paumier D."/>
            <person name="Guillot M.-P."/>
            <person name="Gout L."/>
            <person name="Valade R."/>
        </authorList>
    </citation>
    <scope>NUCLEOTIDE SEQUENCE</scope>
    <source>
        <strain evidence="1">SE15195</strain>
    </source>
</reference>
<accession>A0A9Q9AZY2</accession>
<dbReference type="Proteomes" id="UP001056384">
    <property type="component" value="Chromosome 7"/>
</dbReference>
<name>A0A9Q9AZY2_9PEZI</name>
<keyword evidence="2" id="KW-1185">Reference proteome</keyword>
<proteinExistence type="predicted"/>
<organism evidence="1 2">
    <name type="scientific">Septoria linicola</name>
    <dbReference type="NCBI Taxonomy" id="215465"/>
    <lineage>
        <taxon>Eukaryota</taxon>
        <taxon>Fungi</taxon>
        <taxon>Dikarya</taxon>
        <taxon>Ascomycota</taxon>
        <taxon>Pezizomycotina</taxon>
        <taxon>Dothideomycetes</taxon>
        <taxon>Dothideomycetidae</taxon>
        <taxon>Mycosphaerellales</taxon>
        <taxon>Mycosphaerellaceae</taxon>
        <taxon>Septoria</taxon>
    </lineage>
</organism>
<protein>
    <recommendedName>
        <fullName evidence="3">F-box domain-containing protein</fullName>
    </recommendedName>
</protein>
<gene>
    <name evidence="1" type="ORF">Slin15195_G089190</name>
</gene>
<evidence type="ECO:0008006" key="3">
    <source>
        <dbReference type="Google" id="ProtNLM"/>
    </source>
</evidence>
<evidence type="ECO:0000313" key="2">
    <source>
        <dbReference type="Proteomes" id="UP001056384"/>
    </source>
</evidence>
<dbReference type="EMBL" id="CP099424">
    <property type="protein sequence ID" value="USW55600.1"/>
    <property type="molecule type" value="Genomic_DNA"/>
</dbReference>
<evidence type="ECO:0000313" key="1">
    <source>
        <dbReference type="EMBL" id="USW55600.1"/>
    </source>
</evidence>